<evidence type="ECO:0000256" key="3">
    <source>
        <dbReference type="ARBA" id="ARBA00022737"/>
    </source>
</evidence>
<evidence type="ECO:0008006" key="10">
    <source>
        <dbReference type="Google" id="ProtNLM"/>
    </source>
</evidence>
<feature type="repeat" description="WD" evidence="6">
    <location>
        <begin position="329"/>
        <end position="352"/>
    </location>
</feature>
<evidence type="ECO:0000256" key="1">
    <source>
        <dbReference type="ARBA" id="ARBA00004906"/>
    </source>
</evidence>
<protein>
    <recommendedName>
        <fullName evidence="10">Denticleless</fullName>
    </recommendedName>
</protein>
<evidence type="ECO:0000256" key="4">
    <source>
        <dbReference type="ARBA" id="ARBA00022786"/>
    </source>
</evidence>
<dbReference type="EMBL" id="JAINDJ010000004">
    <property type="protein sequence ID" value="KAG9449780.1"/>
    <property type="molecule type" value="Genomic_DNA"/>
</dbReference>
<dbReference type="InterPro" id="IPR019775">
    <property type="entry name" value="WD40_repeat_CS"/>
</dbReference>
<dbReference type="PROSITE" id="PS50294">
    <property type="entry name" value="WD_REPEATS_REGION"/>
    <property type="match status" value="3"/>
</dbReference>
<proteinExistence type="inferred from homology"/>
<feature type="compositionally biased region" description="Polar residues" evidence="7">
    <location>
        <begin position="439"/>
        <end position="452"/>
    </location>
</feature>
<evidence type="ECO:0000313" key="9">
    <source>
        <dbReference type="Proteomes" id="UP000825729"/>
    </source>
</evidence>
<dbReference type="AlphaFoldDB" id="A0AAV7ELV2"/>
<dbReference type="GO" id="GO:0005634">
    <property type="term" value="C:nucleus"/>
    <property type="evidence" value="ECO:0007669"/>
    <property type="project" value="TreeGrafter"/>
</dbReference>
<gene>
    <name evidence="8" type="ORF">H6P81_009745</name>
</gene>
<accession>A0AAV7ELV2</accession>
<feature type="repeat" description="WD" evidence="6">
    <location>
        <begin position="361"/>
        <end position="397"/>
    </location>
</feature>
<dbReference type="InterPro" id="IPR036322">
    <property type="entry name" value="WD40_repeat_dom_sf"/>
</dbReference>
<sequence length="515" mass="56871">MQGFDRSSFFQDLRNRELNGLRVRKRYYTDSLSPDSGSPCAGILNVEHDGATSPPLAVSFGKIDRSNHILAVSDEDGYISFYDTRRKLSSVAYGLETSAKARVSFWVAHQNAVFDICWNKDDAQILTASGDQTIKIWNVERSKCLGALVGHTGSIKSVCSHPSNSDLVVSGSRDGSFALWDLRCKSSSRSRPGEVCLSLTAAVNGAHAPTRGKRVRRGKVANMSITAVLYLKDEISVATAGAADSVVKFWDTRHLKNHYAQTHPCSEVSTEKERRQHGISSLSQDSNGVFIAASCMNNRIYLYDILRLDKAPPKIFSGSRLESFYVKSAISPDATQLLSGSSDGNAYLWQVDKPDADPIALKGHEGEVTTVDWCLSEAGKIATSSDDFMVRIWNIENCRFWANTKSPPSSVRRRVTAISDEQRNLVLKELETEVRDTSSCHTENPVGQQSPAGSVGFEVRTPEPWKKRAYSLFPEDVSSELQKTPESAMKSPSSVLNPPPSLKRRTIRDYFEAIS</sequence>
<dbReference type="PROSITE" id="PS50082">
    <property type="entry name" value="WD_REPEATS_2"/>
    <property type="match status" value="4"/>
</dbReference>
<keyword evidence="2 6" id="KW-0853">WD repeat</keyword>
<dbReference type="Pfam" id="PF00400">
    <property type="entry name" value="WD40"/>
    <property type="match status" value="5"/>
</dbReference>
<dbReference type="PANTHER" id="PTHR22852:SF0">
    <property type="entry name" value="DENTICLELESS PROTEIN HOMOLOG"/>
    <property type="match status" value="1"/>
</dbReference>
<evidence type="ECO:0000256" key="7">
    <source>
        <dbReference type="SAM" id="MobiDB-lite"/>
    </source>
</evidence>
<evidence type="ECO:0000256" key="5">
    <source>
        <dbReference type="ARBA" id="ARBA00038344"/>
    </source>
</evidence>
<dbReference type="Proteomes" id="UP000825729">
    <property type="component" value="Unassembled WGS sequence"/>
</dbReference>
<feature type="repeat" description="WD" evidence="6">
    <location>
        <begin position="106"/>
        <end position="147"/>
    </location>
</feature>
<evidence type="ECO:0000313" key="8">
    <source>
        <dbReference type="EMBL" id="KAG9449780.1"/>
    </source>
</evidence>
<name>A0AAV7ELV2_ARIFI</name>
<dbReference type="PANTHER" id="PTHR22852">
    <property type="entry name" value="LETHAL 2 DENTICLELESS PROTEIN RETINOIC ACID-REGULATED NUCLEAR MATRIX-ASSOCIATED PROTEIN"/>
    <property type="match status" value="1"/>
</dbReference>
<comment type="caution">
    <text evidence="8">The sequence shown here is derived from an EMBL/GenBank/DDBJ whole genome shotgun (WGS) entry which is preliminary data.</text>
</comment>
<feature type="region of interest" description="Disordered" evidence="7">
    <location>
        <begin position="436"/>
        <end position="458"/>
    </location>
</feature>
<dbReference type="Gene3D" id="2.130.10.10">
    <property type="entry name" value="YVTN repeat-like/Quinoprotein amine dehydrogenase"/>
    <property type="match status" value="2"/>
</dbReference>
<organism evidence="8 9">
    <name type="scientific">Aristolochia fimbriata</name>
    <name type="common">White veined hardy Dutchman's pipe vine</name>
    <dbReference type="NCBI Taxonomy" id="158543"/>
    <lineage>
        <taxon>Eukaryota</taxon>
        <taxon>Viridiplantae</taxon>
        <taxon>Streptophyta</taxon>
        <taxon>Embryophyta</taxon>
        <taxon>Tracheophyta</taxon>
        <taxon>Spermatophyta</taxon>
        <taxon>Magnoliopsida</taxon>
        <taxon>Magnoliidae</taxon>
        <taxon>Piperales</taxon>
        <taxon>Aristolochiaceae</taxon>
        <taxon>Aristolochia</taxon>
    </lineage>
</organism>
<dbReference type="InterPro" id="IPR001680">
    <property type="entry name" value="WD40_rpt"/>
</dbReference>
<comment type="pathway">
    <text evidence="1">Protein modification; protein ubiquitination.</text>
</comment>
<evidence type="ECO:0000256" key="6">
    <source>
        <dbReference type="PROSITE-ProRule" id="PRU00221"/>
    </source>
</evidence>
<dbReference type="InterPro" id="IPR015943">
    <property type="entry name" value="WD40/YVTN_repeat-like_dom_sf"/>
</dbReference>
<reference evidence="8 9" key="1">
    <citation type="submission" date="2021-07" db="EMBL/GenBank/DDBJ databases">
        <title>The Aristolochia fimbriata genome: insights into angiosperm evolution, floral development and chemical biosynthesis.</title>
        <authorList>
            <person name="Jiao Y."/>
        </authorList>
    </citation>
    <scope>NUCLEOTIDE SEQUENCE [LARGE SCALE GENOMIC DNA]</scope>
    <source>
        <strain evidence="8">IBCAS-2021</strain>
        <tissue evidence="8">Leaf</tissue>
    </source>
</reference>
<dbReference type="PRINTS" id="PR00320">
    <property type="entry name" value="GPROTEINBRPT"/>
</dbReference>
<dbReference type="InterPro" id="IPR020472">
    <property type="entry name" value="WD40_PAC1"/>
</dbReference>
<feature type="region of interest" description="Disordered" evidence="7">
    <location>
        <begin position="476"/>
        <end position="502"/>
    </location>
</feature>
<feature type="repeat" description="WD" evidence="6">
    <location>
        <begin position="148"/>
        <end position="190"/>
    </location>
</feature>
<dbReference type="SUPFAM" id="SSF50978">
    <property type="entry name" value="WD40 repeat-like"/>
    <property type="match status" value="1"/>
</dbReference>
<dbReference type="GO" id="GO:0043161">
    <property type="term" value="P:proteasome-mediated ubiquitin-dependent protein catabolic process"/>
    <property type="evidence" value="ECO:0007669"/>
    <property type="project" value="TreeGrafter"/>
</dbReference>
<keyword evidence="4" id="KW-0833">Ubl conjugation pathway</keyword>
<keyword evidence="9" id="KW-1185">Reference proteome</keyword>
<dbReference type="InterPro" id="IPR051865">
    <property type="entry name" value="WD-repeat_CDT2_adapter"/>
</dbReference>
<dbReference type="SMART" id="SM00320">
    <property type="entry name" value="WD40"/>
    <property type="match status" value="7"/>
</dbReference>
<dbReference type="PROSITE" id="PS00678">
    <property type="entry name" value="WD_REPEATS_1"/>
    <property type="match status" value="2"/>
</dbReference>
<keyword evidence="3" id="KW-0677">Repeat</keyword>
<comment type="similarity">
    <text evidence="5">Belongs to the WD repeat cdt2 family.</text>
</comment>
<dbReference type="GO" id="GO:0030674">
    <property type="term" value="F:protein-macromolecule adaptor activity"/>
    <property type="evidence" value="ECO:0007669"/>
    <property type="project" value="TreeGrafter"/>
</dbReference>
<evidence type="ECO:0000256" key="2">
    <source>
        <dbReference type="ARBA" id="ARBA00022574"/>
    </source>
</evidence>